<evidence type="ECO:0000313" key="3">
    <source>
        <dbReference type="EMBL" id="SFU19989.1"/>
    </source>
</evidence>
<evidence type="ECO:0000256" key="1">
    <source>
        <dbReference type="SAM" id="MobiDB-lite"/>
    </source>
</evidence>
<keyword evidence="2" id="KW-0472">Membrane</keyword>
<dbReference type="Proteomes" id="UP000198844">
    <property type="component" value="Unassembled WGS sequence"/>
</dbReference>
<organism evidence="3 4">
    <name type="scientific">Paraburkholderia aspalathi</name>
    <dbReference type="NCBI Taxonomy" id="1324617"/>
    <lineage>
        <taxon>Bacteria</taxon>
        <taxon>Pseudomonadati</taxon>
        <taxon>Pseudomonadota</taxon>
        <taxon>Betaproteobacteria</taxon>
        <taxon>Burkholderiales</taxon>
        <taxon>Burkholderiaceae</taxon>
        <taxon>Paraburkholderia</taxon>
    </lineage>
</organism>
<keyword evidence="2" id="KW-0812">Transmembrane</keyword>
<dbReference type="RefSeq" id="WP_143131736.1">
    <property type="nucleotide sequence ID" value="NZ_FPBH01000014.1"/>
</dbReference>
<gene>
    <name evidence="3" type="ORF">SAMN05192563_1014183</name>
</gene>
<name>A0A1I7E7V2_9BURK</name>
<feature type="compositionally biased region" description="Basic and acidic residues" evidence="1">
    <location>
        <begin position="79"/>
        <end position="88"/>
    </location>
</feature>
<proteinExistence type="predicted"/>
<evidence type="ECO:0000256" key="2">
    <source>
        <dbReference type="SAM" id="Phobius"/>
    </source>
</evidence>
<protein>
    <submittedName>
        <fullName evidence="3">Uncharacterized protein</fullName>
    </submittedName>
</protein>
<feature type="transmembrane region" description="Helical" evidence="2">
    <location>
        <begin position="6"/>
        <end position="31"/>
    </location>
</feature>
<evidence type="ECO:0000313" key="4">
    <source>
        <dbReference type="Proteomes" id="UP000198844"/>
    </source>
</evidence>
<accession>A0A1I7E7V2</accession>
<dbReference type="EMBL" id="FPBH01000014">
    <property type="protein sequence ID" value="SFU19989.1"/>
    <property type="molecule type" value="Genomic_DNA"/>
</dbReference>
<feature type="region of interest" description="Disordered" evidence="1">
    <location>
        <begin position="68"/>
        <end position="88"/>
    </location>
</feature>
<dbReference type="AlphaFoldDB" id="A0A1I7E7V2"/>
<reference evidence="3 4" key="1">
    <citation type="submission" date="2016-10" db="EMBL/GenBank/DDBJ databases">
        <authorList>
            <person name="de Groot N.N."/>
        </authorList>
    </citation>
    <scope>NUCLEOTIDE SEQUENCE [LARGE SCALE GENOMIC DNA]</scope>
    <source>
        <strain evidence="3 4">LMG 27731</strain>
    </source>
</reference>
<keyword evidence="2" id="KW-1133">Transmembrane helix</keyword>
<sequence length="88" mass="9678">MAFPNAVNTTITILETGGLITLSIGLVVIFARRVKARRQHHVDAREAQNEYTQILRDAGWNVTEASNNEVSSAVPPGAIDRRTASYKK</sequence>